<dbReference type="InterPro" id="IPR015375">
    <property type="entry name" value="NADH_PPase-like_N"/>
</dbReference>
<dbReference type="InterPro" id="IPR015376">
    <property type="entry name" value="Znr_NADH_PPase"/>
</dbReference>
<organism evidence="11 12">
    <name type="scientific">Thioclava litoralis</name>
    <dbReference type="NCBI Taxonomy" id="3076557"/>
    <lineage>
        <taxon>Bacteria</taxon>
        <taxon>Pseudomonadati</taxon>
        <taxon>Pseudomonadota</taxon>
        <taxon>Alphaproteobacteria</taxon>
        <taxon>Rhodobacterales</taxon>
        <taxon>Paracoccaceae</taxon>
        <taxon>Thioclava</taxon>
    </lineage>
</organism>
<name>A0ABZ1DUY7_9RHOB</name>
<evidence type="ECO:0000313" key="12">
    <source>
        <dbReference type="Proteomes" id="UP001623290"/>
    </source>
</evidence>
<evidence type="ECO:0000256" key="3">
    <source>
        <dbReference type="ARBA" id="ARBA00009595"/>
    </source>
</evidence>
<evidence type="ECO:0000259" key="10">
    <source>
        <dbReference type="PROSITE" id="PS51462"/>
    </source>
</evidence>
<dbReference type="InterPro" id="IPR015797">
    <property type="entry name" value="NUDIX_hydrolase-like_dom_sf"/>
</dbReference>
<evidence type="ECO:0000256" key="2">
    <source>
        <dbReference type="ARBA" id="ARBA00001947"/>
    </source>
</evidence>
<protein>
    <recommendedName>
        <fullName evidence="4">NAD(+) diphosphatase</fullName>
        <ecNumber evidence="4">3.6.1.22</ecNumber>
    </recommendedName>
</protein>
<dbReference type="RefSeq" id="WP_406720194.1">
    <property type="nucleotide sequence ID" value="NZ_CP135443.1"/>
</dbReference>
<reference evidence="11 12" key="1">
    <citation type="submission" date="2023-09" db="EMBL/GenBank/DDBJ databases">
        <title>Thioclava shenzhenensis sp. nov., a multidrug resistant bacteria-antagonizing species isolated from coastal seawater.</title>
        <authorList>
            <person name="Long M."/>
        </authorList>
    </citation>
    <scope>NUCLEOTIDE SEQUENCE [LARGE SCALE GENOMIC DNA]</scope>
    <source>
        <strain evidence="11 12">FTW29</strain>
    </source>
</reference>
<sequence length="319" mass="34515">MPAPFPDRFLVAEGPFFYDRHPGLAFAGSGLDRAAHRRAGPDMTGARGFLMCNGQVLCTQDGDAAGDAAPRLALFPPDHPLMSEALGARVFLGAGGPRGEPVFAQDIQDMPVLSDAVALRDLRDVMLGLPPLEAELAATARGILGWHRSHGFCAACGAASEIVQSGWQRHCPSCGADHFPRTDPCVIMLVTQGNDTLLGRNPNWPEGMYSCLAGFMEPGETVEAAVRREVYEETAIRTGRVRPVASQPWPFPASLMMGCRAEATSREIMTDPVEIEDALWVSRERLLRIMAGGDSVIRAPRPGAIAGWLMREWLADRLD</sequence>
<dbReference type="Pfam" id="PF09296">
    <property type="entry name" value="NUDIX-like"/>
    <property type="match status" value="1"/>
</dbReference>
<keyword evidence="8" id="KW-0520">NAD</keyword>
<evidence type="ECO:0000256" key="5">
    <source>
        <dbReference type="ARBA" id="ARBA00022723"/>
    </source>
</evidence>
<comment type="cofactor">
    <cofactor evidence="2">
        <name>Zn(2+)</name>
        <dbReference type="ChEBI" id="CHEBI:29105"/>
    </cofactor>
</comment>
<dbReference type="EC" id="3.6.1.22" evidence="4"/>
<keyword evidence="6 11" id="KW-0378">Hydrolase</keyword>
<dbReference type="Pfam" id="PF00293">
    <property type="entry name" value="NUDIX"/>
    <property type="match status" value="1"/>
</dbReference>
<accession>A0ABZ1DUY7</accession>
<evidence type="ECO:0000256" key="8">
    <source>
        <dbReference type="ARBA" id="ARBA00023027"/>
    </source>
</evidence>
<dbReference type="PANTHER" id="PTHR42904">
    <property type="entry name" value="NUDIX HYDROLASE, NUDC SUBFAMILY"/>
    <property type="match status" value="1"/>
</dbReference>
<dbReference type="Gene3D" id="3.90.79.20">
    <property type="match status" value="1"/>
</dbReference>
<evidence type="ECO:0000256" key="1">
    <source>
        <dbReference type="ARBA" id="ARBA00001946"/>
    </source>
</evidence>
<dbReference type="SUPFAM" id="SSF55811">
    <property type="entry name" value="Nudix"/>
    <property type="match status" value="1"/>
</dbReference>
<keyword evidence="12" id="KW-1185">Reference proteome</keyword>
<proteinExistence type="inferred from homology"/>
<comment type="cofactor">
    <cofactor evidence="1">
        <name>Mg(2+)</name>
        <dbReference type="ChEBI" id="CHEBI:18420"/>
    </cofactor>
</comment>
<evidence type="ECO:0000256" key="4">
    <source>
        <dbReference type="ARBA" id="ARBA00012381"/>
    </source>
</evidence>
<dbReference type="InterPro" id="IPR049734">
    <property type="entry name" value="NudC-like_C"/>
</dbReference>
<dbReference type="PROSITE" id="PS51462">
    <property type="entry name" value="NUDIX"/>
    <property type="match status" value="1"/>
</dbReference>
<dbReference type="EMBL" id="CP135443">
    <property type="protein sequence ID" value="WRY32538.1"/>
    <property type="molecule type" value="Genomic_DNA"/>
</dbReference>
<keyword evidence="5" id="KW-0479">Metal-binding</keyword>
<comment type="similarity">
    <text evidence="3">Belongs to the Nudix hydrolase family. NudC subfamily.</text>
</comment>
<gene>
    <name evidence="11" type="primary">nudC</name>
    <name evidence="11" type="ORF">RPE78_07370</name>
</gene>
<evidence type="ECO:0000313" key="11">
    <source>
        <dbReference type="EMBL" id="WRY32538.1"/>
    </source>
</evidence>
<dbReference type="PANTHER" id="PTHR42904:SF6">
    <property type="entry name" value="NAD-CAPPED RNA HYDROLASE NUDT12"/>
    <property type="match status" value="1"/>
</dbReference>
<comment type="catalytic activity">
    <reaction evidence="9">
        <text>a 5'-end NAD(+)-phospho-ribonucleoside in mRNA + H2O = a 5'-end phospho-adenosine-phospho-ribonucleoside in mRNA + beta-nicotinamide D-ribonucleotide + 2 H(+)</text>
        <dbReference type="Rhea" id="RHEA:60876"/>
        <dbReference type="Rhea" id="RHEA-COMP:15698"/>
        <dbReference type="Rhea" id="RHEA-COMP:15719"/>
        <dbReference type="ChEBI" id="CHEBI:14649"/>
        <dbReference type="ChEBI" id="CHEBI:15377"/>
        <dbReference type="ChEBI" id="CHEBI:15378"/>
        <dbReference type="ChEBI" id="CHEBI:144029"/>
        <dbReference type="ChEBI" id="CHEBI:144051"/>
    </reaction>
    <physiologicalReaction direction="left-to-right" evidence="9">
        <dbReference type="Rhea" id="RHEA:60877"/>
    </physiologicalReaction>
</comment>
<dbReference type="InterPro" id="IPR050241">
    <property type="entry name" value="NAD-cap_RNA_hydrolase_NudC"/>
</dbReference>
<evidence type="ECO:0000256" key="6">
    <source>
        <dbReference type="ARBA" id="ARBA00022801"/>
    </source>
</evidence>
<dbReference type="CDD" id="cd03429">
    <property type="entry name" value="NUDIX_NADH_pyrophosphatase_Nudt13"/>
    <property type="match status" value="1"/>
</dbReference>
<dbReference type="Gene3D" id="3.90.79.10">
    <property type="entry name" value="Nucleoside Triphosphate Pyrophosphohydrolase"/>
    <property type="match status" value="1"/>
</dbReference>
<dbReference type="Pfam" id="PF09297">
    <property type="entry name" value="Zn_ribbon_NUD"/>
    <property type="match status" value="1"/>
</dbReference>
<feature type="domain" description="Nudix hydrolase" evidence="10">
    <location>
        <begin position="180"/>
        <end position="311"/>
    </location>
</feature>
<evidence type="ECO:0000256" key="9">
    <source>
        <dbReference type="ARBA" id="ARBA00023679"/>
    </source>
</evidence>
<dbReference type="GO" id="GO:0016787">
    <property type="term" value="F:hydrolase activity"/>
    <property type="evidence" value="ECO:0007669"/>
    <property type="project" value="UniProtKB-KW"/>
</dbReference>
<evidence type="ECO:0000256" key="7">
    <source>
        <dbReference type="ARBA" id="ARBA00022842"/>
    </source>
</evidence>
<dbReference type="Proteomes" id="UP001623290">
    <property type="component" value="Chromosome"/>
</dbReference>
<dbReference type="NCBIfam" id="NF001299">
    <property type="entry name" value="PRK00241.1"/>
    <property type="match status" value="1"/>
</dbReference>
<keyword evidence="7" id="KW-0460">Magnesium</keyword>
<dbReference type="InterPro" id="IPR000086">
    <property type="entry name" value="NUDIX_hydrolase_dom"/>
</dbReference>